<sequence>MELEPKDYADLVKAVQDLENPGLAASLSNYIGKPIELAMKSLPAKAEKTVKEATRKSMQAALKLVAITLDANHEGPPSNLLHKLMAGATGAGGGALGLVGLPIEMPISTGIILRSLADIARSNGENIHDIDTQLACIEVFAFGSRTEADDGAESGYYFVRAMLAKAINEAAEYIASQGIADQTAPAIVRLLTLIAARLQIQITAKVAAQLIPLVGAAGGCTINLLFINHFQEVGRGHFTVRRLERKYGAEVVRDEYRKISHGQPWKHQR</sequence>
<reference evidence="2" key="1">
    <citation type="journal article" date="2023" name="Arch. Microbiol.">
        <title>Desulfoferula mesophilus gen. nov. sp. nov., a mesophilic sulfate-reducing bacterium isolated from a brackish lake sediment.</title>
        <authorList>
            <person name="Watanabe T."/>
            <person name="Yabe T."/>
            <person name="Tsuji J.M."/>
            <person name="Fukui M."/>
        </authorList>
    </citation>
    <scope>NUCLEOTIDE SEQUENCE [LARGE SCALE GENOMIC DNA]</scope>
    <source>
        <strain evidence="2">12FAK</strain>
    </source>
</reference>
<dbReference type="KEGG" id="dmp:FAK_15550"/>
<protein>
    <recommendedName>
        <fullName evidence="3">Peptidase</fullName>
    </recommendedName>
</protein>
<evidence type="ECO:0008006" key="3">
    <source>
        <dbReference type="Google" id="ProtNLM"/>
    </source>
</evidence>
<dbReference type="Proteomes" id="UP001366166">
    <property type="component" value="Chromosome"/>
</dbReference>
<gene>
    <name evidence="1" type="ORF">FAK_15550</name>
</gene>
<dbReference type="InterPro" id="IPR024787">
    <property type="entry name" value="EcsC"/>
</dbReference>
<dbReference type="EMBL" id="AP028679">
    <property type="protein sequence ID" value="BEQ14489.1"/>
    <property type="molecule type" value="Genomic_DNA"/>
</dbReference>
<organism evidence="1 2">
    <name type="scientific">Desulfoferula mesophila</name>
    <dbReference type="NCBI Taxonomy" id="3058419"/>
    <lineage>
        <taxon>Bacteria</taxon>
        <taxon>Pseudomonadati</taxon>
        <taxon>Thermodesulfobacteriota</taxon>
        <taxon>Desulfarculia</taxon>
        <taxon>Desulfarculales</taxon>
        <taxon>Desulfarculaceae</taxon>
        <taxon>Desulfoferula</taxon>
    </lineage>
</organism>
<dbReference type="AlphaFoldDB" id="A0AAU9EGX0"/>
<evidence type="ECO:0000313" key="1">
    <source>
        <dbReference type="EMBL" id="BEQ14489.1"/>
    </source>
</evidence>
<dbReference type="Pfam" id="PF12787">
    <property type="entry name" value="EcsC"/>
    <property type="match status" value="1"/>
</dbReference>
<dbReference type="PANTHER" id="PTHR41260:SF1">
    <property type="entry name" value="PROTEIN ECSC"/>
    <property type="match status" value="1"/>
</dbReference>
<evidence type="ECO:0000313" key="2">
    <source>
        <dbReference type="Proteomes" id="UP001366166"/>
    </source>
</evidence>
<dbReference type="RefSeq" id="WP_338606194.1">
    <property type="nucleotide sequence ID" value="NZ_AP028679.1"/>
</dbReference>
<accession>A0AAU9EGX0</accession>
<dbReference type="PANTHER" id="PTHR41260">
    <property type="entry name" value="PROTEIN ECSC"/>
    <property type="match status" value="1"/>
</dbReference>
<name>A0AAU9EGX0_9BACT</name>
<keyword evidence="2" id="KW-1185">Reference proteome</keyword>
<proteinExistence type="predicted"/>